<gene>
    <name evidence="2" type="ORF">SLS55_007693</name>
</gene>
<feature type="compositionally biased region" description="Basic and acidic residues" evidence="1">
    <location>
        <begin position="176"/>
        <end position="186"/>
    </location>
</feature>
<dbReference type="Proteomes" id="UP001430584">
    <property type="component" value="Unassembled WGS sequence"/>
</dbReference>
<evidence type="ECO:0000256" key="1">
    <source>
        <dbReference type="SAM" id="MobiDB-lite"/>
    </source>
</evidence>
<dbReference type="RefSeq" id="XP_066629913.1">
    <property type="nucleotide sequence ID" value="XM_066779109.1"/>
</dbReference>
<accession>A0ABR3CBP9</accession>
<evidence type="ECO:0000313" key="3">
    <source>
        <dbReference type="Proteomes" id="UP001430584"/>
    </source>
</evidence>
<proteinExistence type="predicted"/>
<evidence type="ECO:0000313" key="2">
    <source>
        <dbReference type="EMBL" id="KAL0256884.1"/>
    </source>
</evidence>
<feature type="compositionally biased region" description="Basic and acidic residues" evidence="1">
    <location>
        <begin position="134"/>
        <end position="143"/>
    </location>
</feature>
<evidence type="ECO:0008006" key="4">
    <source>
        <dbReference type="Google" id="ProtNLM"/>
    </source>
</evidence>
<dbReference type="GeneID" id="92011778"/>
<feature type="region of interest" description="Disordered" evidence="1">
    <location>
        <begin position="134"/>
        <end position="192"/>
    </location>
</feature>
<keyword evidence="3" id="KW-1185">Reference proteome</keyword>
<protein>
    <recommendedName>
        <fullName evidence="4">GIY-YIG domain-containing protein</fullName>
    </recommendedName>
</protein>
<name>A0ABR3CBP9_9PEZI</name>
<dbReference type="EMBL" id="JAJVCZ030000008">
    <property type="protein sequence ID" value="KAL0256884.1"/>
    <property type="molecule type" value="Genomic_DNA"/>
</dbReference>
<reference evidence="2 3" key="1">
    <citation type="submission" date="2024-02" db="EMBL/GenBank/DDBJ databases">
        <title>De novo assembly and annotation of 12 fungi associated with fruit tree decline syndrome in Ontario, Canada.</title>
        <authorList>
            <person name="Sulman M."/>
            <person name="Ellouze W."/>
            <person name="Ilyukhin E."/>
        </authorList>
    </citation>
    <scope>NUCLEOTIDE SEQUENCE [LARGE SCALE GENOMIC DNA]</scope>
    <source>
        <strain evidence="2 3">FDS-637</strain>
    </source>
</reference>
<comment type="caution">
    <text evidence="2">The sequence shown here is derived from an EMBL/GenBank/DDBJ whole genome shotgun (WGS) entry which is preliminary data.</text>
</comment>
<sequence>MNIMSIPWSEALHEKPVEEWAALVALHTNPDLRRLLSSPKPPTVDDTRKLPWVDTTNWGSYGCMLIAPSAQDHSHLYVGAATSASGGLRERNAGHCSPTILKKEKNYFHSLIYDYNKEYIGPWKAARAAKETEEERDARRAHQAEQQAGYRKRDRQLIEKGLKEPKPRTPKAPPTAERREEQKDTCYESIVN</sequence>
<organism evidence="2 3">
    <name type="scientific">Diplodia seriata</name>
    <dbReference type="NCBI Taxonomy" id="420778"/>
    <lineage>
        <taxon>Eukaryota</taxon>
        <taxon>Fungi</taxon>
        <taxon>Dikarya</taxon>
        <taxon>Ascomycota</taxon>
        <taxon>Pezizomycotina</taxon>
        <taxon>Dothideomycetes</taxon>
        <taxon>Dothideomycetes incertae sedis</taxon>
        <taxon>Botryosphaeriales</taxon>
        <taxon>Botryosphaeriaceae</taxon>
        <taxon>Diplodia</taxon>
    </lineage>
</organism>
<feature type="compositionally biased region" description="Basic and acidic residues" evidence="1">
    <location>
        <begin position="155"/>
        <end position="167"/>
    </location>
</feature>